<dbReference type="Proteomes" id="UP001234178">
    <property type="component" value="Unassembled WGS sequence"/>
</dbReference>
<gene>
    <name evidence="1" type="ORF">OUZ56_032652</name>
</gene>
<reference evidence="1 2" key="1">
    <citation type="journal article" date="2023" name="Nucleic Acids Res.">
        <title>The hologenome of Daphnia magna reveals possible DNA methylation and microbiome-mediated evolution of the host genome.</title>
        <authorList>
            <person name="Chaturvedi A."/>
            <person name="Li X."/>
            <person name="Dhandapani V."/>
            <person name="Marshall H."/>
            <person name="Kissane S."/>
            <person name="Cuenca-Cambronero M."/>
            <person name="Asole G."/>
            <person name="Calvet F."/>
            <person name="Ruiz-Romero M."/>
            <person name="Marangio P."/>
            <person name="Guigo R."/>
            <person name="Rago D."/>
            <person name="Mirbahai L."/>
            <person name="Eastwood N."/>
            <person name="Colbourne J.K."/>
            <person name="Zhou J."/>
            <person name="Mallon E."/>
            <person name="Orsini L."/>
        </authorList>
    </citation>
    <scope>NUCLEOTIDE SEQUENCE [LARGE SCALE GENOMIC DNA]</scope>
    <source>
        <strain evidence="1">LRV0_1</strain>
    </source>
</reference>
<evidence type="ECO:0000313" key="2">
    <source>
        <dbReference type="Proteomes" id="UP001234178"/>
    </source>
</evidence>
<dbReference type="EMBL" id="JAOYFB010000041">
    <property type="protein sequence ID" value="KAK4045244.1"/>
    <property type="molecule type" value="Genomic_DNA"/>
</dbReference>
<evidence type="ECO:0000313" key="1">
    <source>
        <dbReference type="EMBL" id="KAK4045244.1"/>
    </source>
</evidence>
<organism evidence="1 2">
    <name type="scientific">Daphnia magna</name>
    <dbReference type="NCBI Taxonomy" id="35525"/>
    <lineage>
        <taxon>Eukaryota</taxon>
        <taxon>Metazoa</taxon>
        <taxon>Ecdysozoa</taxon>
        <taxon>Arthropoda</taxon>
        <taxon>Crustacea</taxon>
        <taxon>Branchiopoda</taxon>
        <taxon>Diplostraca</taxon>
        <taxon>Cladocera</taxon>
        <taxon>Anomopoda</taxon>
        <taxon>Daphniidae</taxon>
        <taxon>Daphnia</taxon>
    </lineage>
</organism>
<keyword evidence="2" id="KW-1185">Reference proteome</keyword>
<sequence length="339" mass="38146">MPERAGFHLVLGEREASFVLTAETLALGRLTLLTVLDDLKPIDGTSQTGKAEGEPKPDAKAEAFFDRMDLTKEVEAIVAELYGLFLALRLSPAWESTVAPTMRLWASAAGASTAPTRYSNCATAQWRPREARARKSFEAYTPKYTVTIESDNGAECRSIFVSTGCITGHFRIVTAPGILLIDGDYGTFVFKRLRDMFEFFGGRPGHVNLDYWCEKLVAGEGLAFCSDTFLESIKSEIEQWAEGRSYASKVADEVFRTFKSHLGDEVNEKSICFERYYKFTESNVWDWDDMSPEARTFAFSPPFEGSCQAYTFRFIWCCYAIQWTIDQYRKITAAKVVSA</sequence>
<accession>A0ABR0B9J9</accession>
<proteinExistence type="predicted"/>
<comment type="caution">
    <text evidence="1">The sequence shown here is derived from an EMBL/GenBank/DDBJ whole genome shotgun (WGS) entry which is preliminary data.</text>
</comment>
<protein>
    <submittedName>
        <fullName evidence="1">Uncharacterized protein</fullName>
    </submittedName>
</protein>
<name>A0ABR0B9J9_9CRUS</name>